<dbReference type="CDD" id="cd07377">
    <property type="entry name" value="WHTH_GntR"/>
    <property type="match status" value="1"/>
</dbReference>
<dbReference type="InterPro" id="IPR015421">
    <property type="entry name" value="PyrdxlP-dep_Trfase_major"/>
</dbReference>
<gene>
    <name evidence="8" type="ORF">E4U02_07815</name>
</gene>
<dbReference type="Proteomes" id="UP000298358">
    <property type="component" value="Unassembled WGS sequence"/>
</dbReference>
<dbReference type="AlphaFoldDB" id="A0A4Y9FXL4"/>
<name>A0A4Y9FXL4_9MICO</name>
<organism evidence="8 9">
    <name type="scientific">Microbacterium paludicola</name>
    <dbReference type="NCBI Taxonomy" id="300019"/>
    <lineage>
        <taxon>Bacteria</taxon>
        <taxon>Bacillati</taxon>
        <taxon>Actinomycetota</taxon>
        <taxon>Actinomycetes</taxon>
        <taxon>Micrococcales</taxon>
        <taxon>Microbacteriaceae</taxon>
        <taxon>Microbacterium</taxon>
    </lineage>
</organism>
<dbReference type="GO" id="GO:0030170">
    <property type="term" value="F:pyridoxal phosphate binding"/>
    <property type="evidence" value="ECO:0007669"/>
    <property type="project" value="InterPro"/>
</dbReference>
<keyword evidence="2" id="KW-0663">Pyridoxal phosphate</keyword>
<dbReference type="Gene3D" id="3.40.640.10">
    <property type="entry name" value="Type I PLP-dependent aspartate aminotransferase-like (Major domain)"/>
    <property type="match status" value="1"/>
</dbReference>
<dbReference type="GO" id="GO:0003677">
    <property type="term" value="F:DNA binding"/>
    <property type="evidence" value="ECO:0007669"/>
    <property type="project" value="UniProtKB-KW"/>
</dbReference>
<dbReference type="EMBL" id="SPQB01000015">
    <property type="protein sequence ID" value="TFU32980.1"/>
    <property type="molecule type" value="Genomic_DNA"/>
</dbReference>
<dbReference type="InterPro" id="IPR004839">
    <property type="entry name" value="Aminotransferase_I/II_large"/>
</dbReference>
<reference evidence="8 9" key="1">
    <citation type="submission" date="2019-03" db="EMBL/GenBank/DDBJ databases">
        <title>Diversity of the mouse oral microbiome.</title>
        <authorList>
            <person name="Joseph S."/>
            <person name="Aduse-Opoku J."/>
            <person name="Curtis M."/>
            <person name="Wade W."/>
            <person name="Hashim A."/>
        </authorList>
    </citation>
    <scope>NUCLEOTIDE SEQUENCE [LARGE SCALE GENOMIC DNA]</scope>
    <source>
        <strain evidence="8 9">P1012</strain>
    </source>
</reference>
<dbReference type="InterPro" id="IPR036390">
    <property type="entry name" value="WH_DNA-bd_sf"/>
</dbReference>
<evidence type="ECO:0000256" key="5">
    <source>
        <dbReference type="ARBA" id="ARBA00023163"/>
    </source>
</evidence>
<dbReference type="GO" id="GO:0008483">
    <property type="term" value="F:transaminase activity"/>
    <property type="evidence" value="ECO:0007669"/>
    <property type="project" value="UniProtKB-KW"/>
</dbReference>
<evidence type="ECO:0000256" key="1">
    <source>
        <dbReference type="ARBA" id="ARBA00005384"/>
    </source>
</evidence>
<feature type="region of interest" description="Disordered" evidence="6">
    <location>
        <begin position="86"/>
        <end position="116"/>
    </location>
</feature>
<evidence type="ECO:0000313" key="9">
    <source>
        <dbReference type="Proteomes" id="UP000298358"/>
    </source>
</evidence>
<keyword evidence="8" id="KW-0808">Transferase</keyword>
<keyword evidence="8" id="KW-0032">Aminotransferase</keyword>
<dbReference type="Pfam" id="PF00155">
    <property type="entry name" value="Aminotran_1_2"/>
    <property type="match status" value="1"/>
</dbReference>
<dbReference type="Gene3D" id="1.10.10.10">
    <property type="entry name" value="Winged helix-like DNA-binding domain superfamily/Winged helix DNA-binding domain"/>
    <property type="match status" value="1"/>
</dbReference>
<evidence type="ECO:0000256" key="6">
    <source>
        <dbReference type="SAM" id="MobiDB-lite"/>
    </source>
</evidence>
<dbReference type="GO" id="GO:0003700">
    <property type="term" value="F:DNA-binding transcription factor activity"/>
    <property type="evidence" value="ECO:0007669"/>
    <property type="project" value="InterPro"/>
</dbReference>
<dbReference type="InterPro" id="IPR015424">
    <property type="entry name" value="PyrdxlP-dep_Trfase"/>
</dbReference>
<comment type="similarity">
    <text evidence="1">In the C-terminal section; belongs to the class-I pyridoxal-phosphate-dependent aminotransferase family.</text>
</comment>
<dbReference type="SUPFAM" id="SSF53383">
    <property type="entry name" value="PLP-dependent transferases"/>
    <property type="match status" value="1"/>
</dbReference>
<dbReference type="PANTHER" id="PTHR46577:SF1">
    <property type="entry name" value="HTH-TYPE TRANSCRIPTIONAL REGULATORY PROTEIN GABR"/>
    <property type="match status" value="1"/>
</dbReference>
<dbReference type="PANTHER" id="PTHR46577">
    <property type="entry name" value="HTH-TYPE TRANSCRIPTIONAL REGULATORY PROTEIN GABR"/>
    <property type="match status" value="1"/>
</dbReference>
<dbReference type="InterPro" id="IPR000524">
    <property type="entry name" value="Tscrpt_reg_HTH_GntR"/>
</dbReference>
<proteinExistence type="inferred from homology"/>
<dbReference type="PRINTS" id="PR00035">
    <property type="entry name" value="HTHGNTR"/>
</dbReference>
<dbReference type="PROSITE" id="PS50949">
    <property type="entry name" value="HTH_GNTR"/>
    <property type="match status" value="1"/>
</dbReference>
<dbReference type="Pfam" id="PF00392">
    <property type="entry name" value="GntR"/>
    <property type="match status" value="1"/>
</dbReference>
<evidence type="ECO:0000256" key="2">
    <source>
        <dbReference type="ARBA" id="ARBA00022898"/>
    </source>
</evidence>
<evidence type="ECO:0000313" key="8">
    <source>
        <dbReference type="EMBL" id="TFU32980.1"/>
    </source>
</evidence>
<dbReference type="SUPFAM" id="SSF46785">
    <property type="entry name" value="Winged helix' DNA-binding domain"/>
    <property type="match status" value="1"/>
</dbReference>
<dbReference type="InterPro" id="IPR051446">
    <property type="entry name" value="HTH_trans_reg/aminotransferase"/>
</dbReference>
<dbReference type="CDD" id="cd00609">
    <property type="entry name" value="AAT_like"/>
    <property type="match status" value="1"/>
</dbReference>
<evidence type="ECO:0000256" key="4">
    <source>
        <dbReference type="ARBA" id="ARBA00023125"/>
    </source>
</evidence>
<keyword evidence="4" id="KW-0238">DNA-binding</keyword>
<evidence type="ECO:0000256" key="3">
    <source>
        <dbReference type="ARBA" id="ARBA00023015"/>
    </source>
</evidence>
<evidence type="ECO:0000259" key="7">
    <source>
        <dbReference type="PROSITE" id="PS50949"/>
    </source>
</evidence>
<keyword evidence="9" id="KW-1185">Reference proteome</keyword>
<dbReference type="RefSeq" id="WP_135114287.1">
    <property type="nucleotide sequence ID" value="NZ_JADGLL010000015.1"/>
</dbReference>
<dbReference type="OrthoDB" id="594134at2"/>
<accession>A0A4Y9FXL4</accession>
<dbReference type="SMART" id="SM00345">
    <property type="entry name" value="HTH_GNTR"/>
    <property type="match status" value="1"/>
</dbReference>
<keyword evidence="3" id="KW-0805">Transcription regulation</keyword>
<dbReference type="InterPro" id="IPR036388">
    <property type="entry name" value="WH-like_DNA-bd_sf"/>
</dbReference>
<comment type="caution">
    <text evidence="8">The sequence shown here is derived from an EMBL/GenBank/DDBJ whole genome shotgun (WGS) entry which is preliminary data.</text>
</comment>
<feature type="domain" description="HTH gntR-type" evidence="7">
    <location>
        <begin position="20"/>
        <end position="88"/>
    </location>
</feature>
<keyword evidence="5" id="KW-0804">Transcription</keyword>
<sequence length="461" mass="48988">MSTAGQVDIGLFLDLESRNGPRHQRAAAAVRDAIRAGRLAPGERLPASRALAADLGVSRWVVVEAYEQLTAEGYLEARRGAGTTVARAAAAQAGPRDDLPSVPPGGKQPHLDLRPGQPDLSAFPRSAWQRAYVAAARSAATDELGYPAAAGMPTLRRTIAHYLRRVRGISASPDEVVITLGTATGVRLLARALVARGASELVVEEPGWQVLPSVARDCGLRITPRAVDEEGLVVEGLPGADAALVTPAHQFPSGAAMSPERRRGLLAWASARGAFVIEDDYDAEFRYDRRPVGALAGLDRRRVAYLGSVSKTLAPGLRLGWLVAPPELRPALDVVLPLHALPSALDQLALARLMESGAYDRHLRTMRHRYRERRDALVAALRRESPGTVVGGIAAGLHLSLPLGDPGRAQEVAASLARAGVLVAGPERYSSTSTGAIVLSYARLPVERAPEAARLIARSLR</sequence>
<protein>
    <submittedName>
        <fullName evidence="8">PLP-dependent aminotransferase family protein</fullName>
    </submittedName>
</protein>